<keyword evidence="2" id="KW-1133">Transmembrane helix</keyword>
<reference evidence="5" key="1">
    <citation type="submission" date="2012-12" db="EMBL/GenBank/DDBJ databases">
        <authorList>
            <person name="Hellsten U."/>
            <person name="Grimwood J."/>
            <person name="Chapman J.A."/>
            <person name="Shapiro H."/>
            <person name="Aerts A."/>
            <person name="Otillar R.P."/>
            <person name="Terry A.Y."/>
            <person name="Boore J.L."/>
            <person name="Simakov O."/>
            <person name="Marletaz F."/>
            <person name="Cho S.-J."/>
            <person name="Edsinger-Gonzales E."/>
            <person name="Havlak P."/>
            <person name="Kuo D.-H."/>
            <person name="Larsson T."/>
            <person name="Lv J."/>
            <person name="Arendt D."/>
            <person name="Savage R."/>
            <person name="Osoegawa K."/>
            <person name="de Jong P."/>
            <person name="Lindberg D.R."/>
            <person name="Seaver E.C."/>
            <person name="Weisblat D.A."/>
            <person name="Putnam N.H."/>
            <person name="Grigoriev I.V."/>
            <person name="Rokhsar D.S."/>
        </authorList>
    </citation>
    <scope>NUCLEOTIDE SEQUENCE</scope>
    <source>
        <strain evidence="5">I ESC-2004</strain>
    </source>
</reference>
<evidence type="ECO:0000313" key="5">
    <source>
        <dbReference type="Proteomes" id="UP000014760"/>
    </source>
</evidence>
<keyword evidence="2" id="KW-0472">Membrane</keyword>
<protein>
    <submittedName>
        <fullName evidence="3 4">Uncharacterized protein</fullName>
    </submittedName>
</protein>
<accession>R7TQN4</accession>
<feature type="compositionally biased region" description="Basic and acidic residues" evidence="1">
    <location>
        <begin position="26"/>
        <end position="40"/>
    </location>
</feature>
<keyword evidence="5" id="KW-1185">Reference proteome</keyword>
<name>R7TQN4_CAPTE</name>
<keyword evidence="2" id="KW-0812">Transmembrane</keyword>
<feature type="region of interest" description="Disordered" evidence="1">
    <location>
        <begin position="25"/>
        <end position="49"/>
    </location>
</feature>
<sequence>MDSEEVRRSASKRVTSPFITQSLRQNDGHATAEWEQRRPLTSENQSKTRKPRLLCPLSPTIFIFISIVISIIISVYGRYTIVHVVRINLRVVAYWHVVFNLANHSH</sequence>
<dbReference type="EMBL" id="AMQN01011612">
    <property type="status" value="NOT_ANNOTATED_CDS"/>
    <property type="molecule type" value="Genomic_DNA"/>
</dbReference>
<dbReference type="HOGENOM" id="CLU_2225693_0_0_1"/>
<evidence type="ECO:0000313" key="4">
    <source>
        <dbReference type="EnsemblMetazoa" id="CapteP200064"/>
    </source>
</evidence>
<evidence type="ECO:0000256" key="1">
    <source>
        <dbReference type="SAM" id="MobiDB-lite"/>
    </source>
</evidence>
<dbReference type="AlphaFoldDB" id="R7TQN4"/>
<dbReference type="EMBL" id="KB308980">
    <property type="protein sequence ID" value="ELT95867.1"/>
    <property type="molecule type" value="Genomic_DNA"/>
</dbReference>
<proteinExistence type="predicted"/>
<reference evidence="4" key="3">
    <citation type="submission" date="2015-06" db="UniProtKB">
        <authorList>
            <consortium name="EnsemblMetazoa"/>
        </authorList>
    </citation>
    <scope>IDENTIFICATION</scope>
</reference>
<organism evidence="3">
    <name type="scientific">Capitella teleta</name>
    <name type="common">Polychaete worm</name>
    <dbReference type="NCBI Taxonomy" id="283909"/>
    <lineage>
        <taxon>Eukaryota</taxon>
        <taxon>Metazoa</taxon>
        <taxon>Spiralia</taxon>
        <taxon>Lophotrochozoa</taxon>
        <taxon>Annelida</taxon>
        <taxon>Polychaeta</taxon>
        <taxon>Sedentaria</taxon>
        <taxon>Scolecida</taxon>
        <taxon>Capitellidae</taxon>
        <taxon>Capitella</taxon>
    </lineage>
</organism>
<feature type="transmembrane region" description="Helical" evidence="2">
    <location>
        <begin position="53"/>
        <end position="76"/>
    </location>
</feature>
<reference evidence="3 5" key="2">
    <citation type="journal article" date="2013" name="Nature">
        <title>Insights into bilaterian evolution from three spiralian genomes.</title>
        <authorList>
            <person name="Simakov O."/>
            <person name="Marletaz F."/>
            <person name="Cho S.J."/>
            <person name="Edsinger-Gonzales E."/>
            <person name="Havlak P."/>
            <person name="Hellsten U."/>
            <person name="Kuo D.H."/>
            <person name="Larsson T."/>
            <person name="Lv J."/>
            <person name="Arendt D."/>
            <person name="Savage R."/>
            <person name="Osoegawa K."/>
            <person name="de Jong P."/>
            <person name="Grimwood J."/>
            <person name="Chapman J.A."/>
            <person name="Shapiro H."/>
            <person name="Aerts A."/>
            <person name="Otillar R.P."/>
            <person name="Terry A.Y."/>
            <person name="Boore J.L."/>
            <person name="Grigoriev I.V."/>
            <person name="Lindberg D.R."/>
            <person name="Seaver E.C."/>
            <person name="Weisblat D.A."/>
            <person name="Putnam N.H."/>
            <person name="Rokhsar D.S."/>
        </authorList>
    </citation>
    <scope>NUCLEOTIDE SEQUENCE</scope>
    <source>
        <strain evidence="3 5">I ESC-2004</strain>
    </source>
</reference>
<gene>
    <name evidence="3" type="ORF">CAPTEDRAFT_200064</name>
</gene>
<evidence type="ECO:0000256" key="2">
    <source>
        <dbReference type="SAM" id="Phobius"/>
    </source>
</evidence>
<evidence type="ECO:0000313" key="3">
    <source>
        <dbReference type="EMBL" id="ELT95867.1"/>
    </source>
</evidence>
<dbReference type="Proteomes" id="UP000014760">
    <property type="component" value="Unassembled WGS sequence"/>
</dbReference>
<dbReference type="EnsemblMetazoa" id="CapteT200064">
    <property type="protein sequence ID" value="CapteP200064"/>
    <property type="gene ID" value="CapteG200064"/>
</dbReference>